<dbReference type="PRINTS" id="PR00039">
    <property type="entry name" value="HTHLYSR"/>
</dbReference>
<organism evidence="6 7">
    <name type="scientific">Humibacillus xanthopallidus</name>
    <dbReference type="NCBI Taxonomy" id="412689"/>
    <lineage>
        <taxon>Bacteria</taxon>
        <taxon>Bacillati</taxon>
        <taxon>Actinomycetota</taxon>
        <taxon>Actinomycetes</taxon>
        <taxon>Micrococcales</taxon>
        <taxon>Intrasporangiaceae</taxon>
        <taxon>Humibacillus</taxon>
    </lineage>
</organism>
<dbReference type="PANTHER" id="PTHR30126:SF40">
    <property type="entry name" value="HTH-TYPE TRANSCRIPTIONAL REGULATOR GLTR"/>
    <property type="match status" value="1"/>
</dbReference>
<dbReference type="Gene3D" id="1.10.10.10">
    <property type="entry name" value="Winged helix-like DNA-binding domain superfamily/Winged helix DNA-binding domain"/>
    <property type="match status" value="1"/>
</dbReference>
<comment type="similarity">
    <text evidence="1">Belongs to the LysR transcriptional regulatory family.</text>
</comment>
<evidence type="ECO:0000256" key="3">
    <source>
        <dbReference type="ARBA" id="ARBA00023125"/>
    </source>
</evidence>
<evidence type="ECO:0000313" key="6">
    <source>
        <dbReference type="EMBL" id="TQN44571.1"/>
    </source>
</evidence>
<evidence type="ECO:0000256" key="2">
    <source>
        <dbReference type="ARBA" id="ARBA00023015"/>
    </source>
</evidence>
<dbReference type="FunFam" id="1.10.10.10:FF:000001">
    <property type="entry name" value="LysR family transcriptional regulator"/>
    <property type="match status" value="1"/>
</dbReference>
<evidence type="ECO:0000259" key="5">
    <source>
        <dbReference type="PROSITE" id="PS50931"/>
    </source>
</evidence>
<dbReference type="Proteomes" id="UP000320085">
    <property type="component" value="Unassembled WGS sequence"/>
</dbReference>
<dbReference type="InterPro" id="IPR036390">
    <property type="entry name" value="WH_DNA-bd_sf"/>
</dbReference>
<evidence type="ECO:0000256" key="4">
    <source>
        <dbReference type="ARBA" id="ARBA00023163"/>
    </source>
</evidence>
<dbReference type="RefSeq" id="WP_141823906.1">
    <property type="nucleotide sequence ID" value="NZ_BAAAQC010000010.1"/>
</dbReference>
<evidence type="ECO:0000313" key="7">
    <source>
        <dbReference type="Proteomes" id="UP000320085"/>
    </source>
</evidence>
<keyword evidence="4" id="KW-0804">Transcription</keyword>
<dbReference type="InterPro" id="IPR000847">
    <property type="entry name" value="LysR_HTH_N"/>
</dbReference>
<reference evidence="6 7" key="1">
    <citation type="submission" date="2019-06" db="EMBL/GenBank/DDBJ databases">
        <title>Sequencing the genomes of 1000 actinobacteria strains.</title>
        <authorList>
            <person name="Klenk H.-P."/>
        </authorList>
    </citation>
    <scope>NUCLEOTIDE SEQUENCE [LARGE SCALE GENOMIC DNA]</scope>
    <source>
        <strain evidence="6 7">DSM 21776</strain>
    </source>
</reference>
<dbReference type="GO" id="GO:0003700">
    <property type="term" value="F:DNA-binding transcription factor activity"/>
    <property type="evidence" value="ECO:0007669"/>
    <property type="project" value="InterPro"/>
</dbReference>
<dbReference type="SUPFAM" id="SSF46785">
    <property type="entry name" value="Winged helix' DNA-binding domain"/>
    <property type="match status" value="1"/>
</dbReference>
<evidence type="ECO:0000256" key="1">
    <source>
        <dbReference type="ARBA" id="ARBA00009437"/>
    </source>
</evidence>
<dbReference type="PROSITE" id="PS50931">
    <property type="entry name" value="HTH_LYSR"/>
    <property type="match status" value="1"/>
</dbReference>
<dbReference type="Pfam" id="PF00126">
    <property type="entry name" value="HTH_1"/>
    <property type="match status" value="1"/>
</dbReference>
<comment type="caution">
    <text evidence="6">The sequence shown here is derived from an EMBL/GenBank/DDBJ whole genome shotgun (WGS) entry which is preliminary data.</text>
</comment>
<keyword evidence="2" id="KW-0805">Transcription regulation</keyword>
<dbReference type="EMBL" id="VFQF01000003">
    <property type="protein sequence ID" value="TQN44571.1"/>
    <property type="molecule type" value="Genomic_DNA"/>
</dbReference>
<feature type="domain" description="HTH lysR-type" evidence="5">
    <location>
        <begin position="2"/>
        <end position="59"/>
    </location>
</feature>
<protein>
    <submittedName>
        <fullName evidence="6">Regulatory helix-turn-helix LysR family protein</fullName>
    </submittedName>
</protein>
<gene>
    <name evidence="6" type="ORF">FHX52_3787</name>
</gene>
<dbReference type="InterPro" id="IPR036388">
    <property type="entry name" value="WH-like_DNA-bd_sf"/>
</dbReference>
<dbReference type="OrthoDB" id="3181812at2"/>
<name>A0A543PKG5_9MICO</name>
<dbReference type="AlphaFoldDB" id="A0A543PKG5"/>
<sequence length="92" mass="10323">MFDQRHLRAFIAVAETGSVSRAATHLGYSQPAVTQQIRHMEAELGVPLFDRDSLPLRLTPEGRERLIVAEAIVMLGQRLTKSTQHVPHSDHK</sequence>
<dbReference type="PANTHER" id="PTHR30126">
    <property type="entry name" value="HTH-TYPE TRANSCRIPTIONAL REGULATOR"/>
    <property type="match status" value="1"/>
</dbReference>
<proteinExistence type="inferred from homology"/>
<accession>A0A543PKG5</accession>
<dbReference type="GO" id="GO:0000976">
    <property type="term" value="F:transcription cis-regulatory region binding"/>
    <property type="evidence" value="ECO:0007669"/>
    <property type="project" value="TreeGrafter"/>
</dbReference>
<keyword evidence="3" id="KW-0238">DNA-binding</keyword>